<evidence type="ECO:0000313" key="2">
    <source>
        <dbReference type="Proteomes" id="UP000219565"/>
    </source>
</evidence>
<evidence type="ECO:0000313" key="1">
    <source>
        <dbReference type="EMBL" id="SNY79037.1"/>
    </source>
</evidence>
<dbReference type="RefSeq" id="WP_097244165.1">
    <property type="nucleotide sequence ID" value="NZ_JAMTCW010000005.1"/>
</dbReference>
<dbReference type="Pfam" id="PF04075">
    <property type="entry name" value="F420H2_quin_red"/>
    <property type="match status" value="1"/>
</dbReference>
<dbReference type="OrthoDB" id="3296989at2"/>
<dbReference type="STRING" id="1379680.GCA_001612615_02095"/>
<proteinExistence type="predicted"/>
<dbReference type="InterPro" id="IPR004378">
    <property type="entry name" value="F420H2_quin_Rdtase"/>
</dbReference>
<organism evidence="1 2">
    <name type="scientific">Nocardia amikacinitolerans</name>
    <dbReference type="NCBI Taxonomy" id="756689"/>
    <lineage>
        <taxon>Bacteria</taxon>
        <taxon>Bacillati</taxon>
        <taxon>Actinomycetota</taxon>
        <taxon>Actinomycetes</taxon>
        <taxon>Mycobacteriales</taxon>
        <taxon>Nocardiaceae</taxon>
        <taxon>Nocardia</taxon>
    </lineage>
</organism>
<dbReference type="InterPro" id="IPR012349">
    <property type="entry name" value="Split_barrel_FMN-bd"/>
</dbReference>
<dbReference type="GO" id="GO:0016491">
    <property type="term" value="F:oxidoreductase activity"/>
    <property type="evidence" value="ECO:0007669"/>
    <property type="project" value="InterPro"/>
</dbReference>
<gene>
    <name evidence="1" type="ORF">SAMN04244553_1477</name>
</gene>
<dbReference type="Gene3D" id="2.30.110.10">
    <property type="entry name" value="Electron Transport, Fmn-binding Protein, Chain A"/>
    <property type="match status" value="1"/>
</dbReference>
<keyword evidence="2" id="KW-1185">Reference proteome</keyword>
<reference evidence="1 2" key="1">
    <citation type="submission" date="2017-09" db="EMBL/GenBank/DDBJ databases">
        <authorList>
            <person name="Ehlers B."/>
            <person name="Leendertz F.H."/>
        </authorList>
    </citation>
    <scope>NUCLEOTIDE SEQUENCE [LARGE SCALE GENOMIC DNA]</scope>
    <source>
        <strain evidence="1 2">DSM 45537</strain>
    </source>
</reference>
<dbReference type="EMBL" id="OBEG01000001">
    <property type="protein sequence ID" value="SNY79037.1"/>
    <property type="molecule type" value="Genomic_DNA"/>
</dbReference>
<accession>A0A285L4N5</accession>
<sequence length="159" mass="17179">MTSANDRMRRRMKPFNRVVVALQGVGLALGTMRVLSVPGRKTGTLRTTPVSPLTVDGVTYVVAGFDDADWVRNARAAGWGMLAKGRRRQRVSLIELPVSERAAVLREFPRKVPHGVRFMLNAGAVESADPEAFAAAAPRCPVFRVEPTRAAAAPADSGR</sequence>
<evidence type="ECO:0008006" key="3">
    <source>
        <dbReference type="Google" id="ProtNLM"/>
    </source>
</evidence>
<dbReference type="Proteomes" id="UP000219565">
    <property type="component" value="Unassembled WGS sequence"/>
</dbReference>
<name>A0A285L4N5_9NOCA</name>
<dbReference type="AlphaFoldDB" id="A0A285L4N5"/>
<protein>
    <recommendedName>
        <fullName evidence="3">Deazaflavin-dependent oxidoreductase, nitroreductase family</fullName>
    </recommendedName>
</protein>